<dbReference type="Proteomes" id="UP000664132">
    <property type="component" value="Unassembled WGS sequence"/>
</dbReference>
<gene>
    <name evidence="3" type="ORF">IFR04_015596</name>
</gene>
<keyword evidence="4" id="KW-1185">Reference proteome</keyword>
<protein>
    <recommendedName>
        <fullName evidence="2">DUF7907 domain-containing protein</fullName>
    </recommendedName>
</protein>
<evidence type="ECO:0000256" key="1">
    <source>
        <dbReference type="SAM" id="SignalP"/>
    </source>
</evidence>
<feature type="chain" id="PRO_5034016803" description="DUF7907 domain-containing protein" evidence="1">
    <location>
        <begin position="18"/>
        <end position="162"/>
    </location>
</feature>
<organism evidence="3 4">
    <name type="scientific">Cadophora malorum</name>
    <dbReference type="NCBI Taxonomy" id="108018"/>
    <lineage>
        <taxon>Eukaryota</taxon>
        <taxon>Fungi</taxon>
        <taxon>Dikarya</taxon>
        <taxon>Ascomycota</taxon>
        <taxon>Pezizomycotina</taxon>
        <taxon>Leotiomycetes</taxon>
        <taxon>Helotiales</taxon>
        <taxon>Ploettnerulaceae</taxon>
        <taxon>Cadophora</taxon>
    </lineage>
</organism>
<evidence type="ECO:0000259" key="2">
    <source>
        <dbReference type="Pfam" id="PF25484"/>
    </source>
</evidence>
<evidence type="ECO:0000313" key="4">
    <source>
        <dbReference type="Proteomes" id="UP000664132"/>
    </source>
</evidence>
<dbReference type="OrthoDB" id="3518533at2759"/>
<reference evidence="3" key="1">
    <citation type="submission" date="2021-02" db="EMBL/GenBank/DDBJ databases">
        <title>Genome sequence Cadophora malorum strain M34.</title>
        <authorList>
            <person name="Stefanovic E."/>
            <person name="Vu D."/>
            <person name="Scully C."/>
            <person name="Dijksterhuis J."/>
            <person name="Roader J."/>
            <person name="Houbraken J."/>
        </authorList>
    </citation>
    <scope>NUCLEOTIDE SEQUENCE</scope>
    <source>
        <strain evidence="3">M34</strain>
    </source>
</reference>
<accession>A0A8H7SYN7</accession>
<dbReference type="EMBL" id="JAFJYH010000498">
    <property type="protein sequence ID" value="KAG4411270.1"/>
    <property type="molecule type" value="Genomic_DNA"/>
</dbReference>
<dbReference type="Pfam" id="PF25484">
    <property type="entry name" value="DUF7907"/>
    <property type="match status" value="1"/>
</dbReference>
<dbReference type="AlphaFoldDB" id="A0A8H7SYN7"/>
<dbReference type="InterPro" id="IPR057229">
    <property type="entry name" value="DUF7907"/>
</dbReference>
<feature type="domain" description="DUF7907" evidence="2">
    <location>
        <begin position="37"/>
        <end position="148"/>
    </location>
</feature>
<evidence type="ECO:0000313" key="3">
    <source>
        <dbReference type="EMBL" id="KAG4411270.1"/>
    </source>
</evidence>
<feature type="signal peptide" evidence="1">
    <location>
        <begin position="1"/>
        <end position="17"/>
    </location>
</feature>
<name>A0A8H7SYN7_9HELO</name>
<proteinExistence type="predicted"/>
<sequence>MWSITLVMISLLRLTAATIVTAEAENESISTARNTTRSFRLRLNVTHGDRKYNNWVLQPYHIVAALSAAVFEDPALDDGAILRLNNTSLQLDGPSFPWFLNAPNMVAGHSRWLQVYFEPGDGTDGFADHGSSGIGMDSSSSRWMACLRMEPGIQYSSALPDD</sequence>
<keyword evidence="1" id="KW-0732">Signal</keyword>
<comment type="caution">
    <text evidence="3">The sequence shown here is derived from an EMBL/GenBank/DDBJ whole genome shotgun (WGS) entry which is preliminary data.</text>
</comment>